<evidence type="ECO:0000313" key="1">
    <source>
        <dbReference type="EMBL" id="ASU24119.1"/>
    </source>
</evidence>
<evidence type="ECO:0000313" key="2">
    <source>
        <dbReference type="Proteomes" id="UP000215148"/>
    </source>
</evidence>
<name>A0A223N2Z1_9VIBR</name>
<dbReference type="KEGG" id="vqi:CCZ37_16520"/>
<proteinExistence type="predicted"/>
<dbReference type="EMBL" id="CP022742">
    <property type="protein sequence ID" value="ASU24119.1"/>
    <property type="molecule type" value="Genomic_DNA"/>
</dbReference>
<gene>
    <name evidence="1" type="ORF">CCZ37_16520</name>
</gene>
<accession>A0A223N2Z1</accession>
<reference evidence="1 2" key="1">
    <citation type="submission" date="2017-08" db="EMBL/GenBank/DDBJ databases">
        <title>The Vibrio qinghaiensis sp.-Q67 is a luminous bacteria isolated firstly from Qinghai lake, Qinghai province, China, which has been proved to be very sensitive to detect environmental and food pollutants. Therefore, complete genome analysis of V. qinghaiensis sp.-Q67 highlights the potential application of this strain on detection of hazards in the contaminated environments.</title>
        <authorList>
            <person name="Gong L."/>
        </authorList>
    </citation>
    <scope>NUCLEOTIDE SEQUENCE [LARGE SCALE GENOMIC DNA]</scope>
    <source>
        <strain evidence="1 2">Q67</strain>
    </source>
</reference>
<protein>
    <submittedName>
        <fullName evidence="1">Uncharacterized protein</fullName>
    </submittedName>
</protein>
<keyword evidence="2" id="KW-1185">Reference proteome</keyword>
<organism evidence="1 2">
    <name type="scientific">Vibrio qinghaiensis</name>
    <dbReference type="NCBI Taxonomy" id="2025808"/>
    <lineage>
        <taxon>Bacteria</taxon>
        <taxon>Pseudomonadati</taxon>
        <taxon>Pseudomonadota</taxon>
        <taxon>Gammaproteobacteria</taxon>
        <taxon>Vibrionales</taxon>
        <taxon>Vibrionaceae</taxon>
        <taxon>Vibrio</taxon>
    </lineage>
</organism>
<sequence>MAKLAGLYLHLDIPFDEIEEYEAEQYVKDIGKKYASLLYGNDLELVVRVREGSIRVYIAVLGSIYLAIGQYGSFRSGCDYLIKDAKTFKELIVSELVKNGVSEHDIISKTKEHCDPDKIRRVLLAIERLESKTNLSAREMENELRKIKTSVHNICQNLNERDVGLFASSIDSKYLPENTDIPYIAEQYKIKAREEDILFFPNSGSNEKLVNKAFKTDSQRSAF</sequence>
<dbReference type="Proteomes" id="UP000215148">
    <property type="component" value="Chromosome 2"/>
</dbReference>
<dbReference type="RefSeq" id="WP_094501591.1">
    <property type="nucleotide sequence ID" value="NZ_CAWNHI010000002.1"/>
</dbReference>
<dbReference type="AlphaFoldDB" id="A0A223N2Z1"/>